<sequence length="181" mass="20260">MYSGEEGSRIEGTCLTFVVTLEACSHLTDLDKGKQIQEKIIRALPDADGNMAVGTALVDMYSKSGCVTNTHTHRFFDAMKEKNVVSWTCARLFMDLPCKSLNFFSAWKRYGMTPKEEHYTCVIDLLGRNGRRLEEAWDLVEGMEENHLPSDGCSTGAIWAALLGACQLYENQKLIINIVLV</sequence>
<dbReference type="OMA" id="HTHRFFD"/>
<name>A0A2G3A6L4_CAPAN</name>
<keyword evidence="4" id="KW-1185">Reference proteome</keyword>
<reference evidence="3 4" key="1">
    <citation type="journal article" date="2014" name="Nat. Genet.">
        <title>Genome sequence of the hot pepper provides insights into the evolution of pungency in Capsicum species.</title>
        <authorList>
            <person name="Kim S."/>
            <person name="Park M."/>
            <person name="Yeom S.I."/>
            <person name="Kim Y.M."/>
            <person name="Lee J.M."/>
            <person name="Lee H.A."/>
            <person name="Seo E."/>
            <person name="Choi J."/>
            <person name="Cheong K."/>
            <person name="Kim K.T."/>
            <person name="Jung K."/>
            <person name="Lee G.W."/>
            <person name="Oh S.K."/>
            <person name="Bae C."/>
            <person name="Kim S.B."/>
            <person name="Lee H.Y."/>
            <person name="Kim S.Y."/>
            <person name="Kim M.S."/>
            <person name="Kang B.C."/>
            <person name="Jo Y.D."/>
            <person name="Yang H.B."/>
            <person name="Jeong H.J."/>
            <person name="Kang W.H."/>
            <person name="Kwon J.K."/>
            <person name="Shin C."/>
            <person name="Lim J.Y."/>
            <person name="Park J.H."/>
            <person name="Huh J.H."/>
            <person name="Kim J.S."/>
            <person name="Kim B.D."/>
            <person name="Cohen O."/>
            <person name="Paran I."/>
            <person name="Suh M.C."/>
            <person name="Lee S.B."/>
            <person name="Kim Y.K."/>
            <person name="Shin Y."/>
            <person name="Noh S.J."/>
            <person name="Park J."/>
            <person name="Seo Y.S."/>
            <person name="Kwon S.Y."/>
            <person name="Kim H.A."/>
            <person name="Park J.M."/>
            <person name="Kim H.J."/>
            <person name="Choi S.B."/>
            <person name="Bosland P.W."/>
            <person name="Reeves G."/>
            <person name="Jo S.H."/>
            <person name="Lee B.W."/>
            <person name="Cho H.T."/>
            <person name="Choi H.S."/>
            <person name="Lee M.S."/>
            <person name="Yu Y."/>
            <person name="Do Choi Y."/>
            <person name="Park B.S."/>
            <person name="van Deynze A."/>
            <person name="Ashrafi H."/>
            <person name="Hill T."/>
            <person name="Kim W.T."/>
            <person name="Pai H.S."/>
            <person name="Ahn H.K."/>
            <person name="Yeam I."/>
            <person name="Giovannoni J.J."/>
            <person name="Rose J.K."/>
            <person name="Sorensen I."/>
            <person name="Lee S.J."/>
            <person name="Kim R.W."/>
            <person name="Choi I.Y."/>
            <person name="Choi B.S."/>
            <person name="Lim J.S."/>
            <person name="Lee Y.H."/>
            <person name="Choi D."/>
        </authorList>
    </citation>
    <scope>NUCLEOTIDE SEQUENCE [LARGE SCALE GENOMIC DNA]</scope>
    <source>
        <strain evidence="4">cv. CM334</strain>
    </source>
</reference>
<protein>
    <recommendedName>
        <fullName evidence="5">Pentatricopeptide repeat-containing protein</fullName>
    </recommendedName>
</protein>
<feature type="repeat" description="PPR" evidence="2">
    <location>
        <begin position="115"/>
        <end position="150"/>
    </location>
</feature>
<dbReference type="AlphaFoldDB" id="A0A2G3A6L4"/>
<organism evidence="3 4">
    <name type="scientific">Capsicum annuum</name>
    <name type="common">Capsicum pepper</name>
    <dbReference type="NCBI Taxonomy" id="4072"/>
    <lineage>
        <taxon>Eukaryota</taxon>
        <taxon>Viridiplantae</taxon>
        <taxon>Streptophyta</taxon>
        <taxon>Embryophyta</taxon>
        <taxon>Tracheophyta</taxon>
        <taxon>Spermatophyta</taxon>
        <taxon>Magnoliopsida</taxon>
        <taxon>eudicotyledons</taxon>
        <taxon>Gunneridae</taxon>
        <taxon>Pentapetalae</taxon>
        <taxon>asterids</taxon>
        <taxon>lamiids</taxon>
        <taxon>Solanales</taxon>
        <taxon>Solanaceae</taxon>
        <taxon>Solanoideae</taxon>
        <taxon>Capsiceae</taxon>
        <taxon>Capsicum</taxon>
    </lineage>
</organism>
<dbReference type="Gene3D" id="1.25.40.10">
    <property type="entry name" value="Tetratricopeptide repeat domain"/>
    <property type="match status" value="1"/>
</dbReference>
<accession>A0A2G3A6L4</accession>
<dbReference type="GO" id="GO:0003723">
    <property type="term" value="F:RNA binding"/>
    <property type="evidence" value="ECO:0007669"/>
    <property type="project" value="InterPro"/>
</dbReference>
<dbReference type="NCBIfam" id="TIGR00756">
    <property type="entry name" value="PPR"/>
    <property type="match status" value="1"/>
</dbReference>
<dbReference type="InterPro" id="IPR046960">
    <property type="entry name" value="PPR_At4g14850-like_plant"/>
</dbReference>
<dbReference type="STRING" id="4072.A0A2G3A6L4"/>
<dbReference type="PANTHER" id="PTHR47926">
    <property type="entry name" value="PENTATRICOPEPTIDE REPEAT-CONTAINING PROTEIN"/>
    <property type="match status" value="1"/>
</dbReference>
<gene>
    <name evidence="3" type="ORF">T459_04944</name>
</gene>
<evidence type="ECO:0008006" key="5">
    <source>
        <dbReference type="Google" id="ProtNLM"/>
    </source>
</evidence>
<dbReference type="PROSITE" id="PS51375">
    <property type="entry name" value="PPR"/>
    <property type="match status" value="1"/>
</dbReference>
<evidence type="ECO:0000313" key="4">
    <source>
        <dbReference type="Proteomes" id="UP000222542"/>
    </source>
</evidence>
<dbReference type="EMBL" id="AYRZ02000002">
    <property type="protein sequence ID" value="PHT89831.1"/>
    <property type="molecule type" value="Genomic_DNA"/>
</dbReference>
<evidence type="ECO:0000313" key="3">
    <source>
        <dbReference type="EMBL" id="PHT89831.1"/>
    </source>
</evidence>
<dbReference type="Gramene" id="PHT89831">
    <property type="protein sequence ID" value="PHT89831"/>
    <property type="gene ID" value="T459_04944"/>
</dbReference>
<dbReference type="PANTHER" id="PTHR47926:SF347">
    <property type="entry name" value="PENTATRICOPEPTIDE REPEAT-CONTAINING PROTEIN"/>
    <property type="match status" value="1"/>
</dbReference>
<dbReference type="Proteomes" id="UP000222542">
    <property type="component" value="Unassembled WGS sequence"/>
</dbReference>
<dbReference type="InterPro" id="IPR011990">
    <property type="entry name" value="TPR-like_helical_dom_sf"/>
</dbReference>
<comment type="caution">
    <text evidence="3">The sequence shown here is derived from an EMBL/GenBank/DDBJ whole genome shotgun (WGS) entry which is preliminary data.</text>
</comment>
<reference evidence="3 4" key="2">
    <citation type="journal article" date="2017" name="Genome Biol.">
        <title>New reference genome sequences of hot pepper reveal the massive evolution of plant disease-resistance genes by retroduplication.</title>
        <authorList>
            <person name="Kim S."/>
            <person name="Park J."/>
            <person name="Yeom S.I."/>
            <person name="Kim Y.M."/>
            <person name="Seo E."/>
            <person name="Kim K.T."/>
            <person name="Kim M.S."/>
            <person name="Lee J.M."/>
            <person name="Cheong K."/>
            <person name="Shin H.S."/>
            <person name="Kim S.B."/>
            <person name="Han K."/>
            <person name="Lee J."/>
            <person name="Park M."/>
            <person name="Lee H.A."/>
            <person name="Lee H.Y."/>
            <person name="Lee Y."/>
            <person name="Oh S."/>
            <person name="Lee J.H."/>
            <person name="Choi E."/>
            <person name="Choi E."/>
            <person name="Lee S.E."/>
            <person name="Jeon J."/>
            <person name="Kim H."/>
            <person name="Choi G."/>
            <person name="Song H."/>
            <person name="Lee J."/>
            <person name="Lee S.C."/>
            <person name="Kwon J.K."/>
            <person name="Lee H.Y."/>
            <person name="Koo N."/>
            <person name="Hong Y."/>
            <person name="Kim R.W."/>
            <person name="Kang W.H."/>
            <person name="Huh J.H."/>
            <person name="Kang B.C."/>
            <person name="Yang T.J."/>
            <person name="Lee Y.H."/>
            <person name="Bennetzen J.L."/>
            <person name="Choi D."/>
        </authorList>
    </citation>
    <scope>NUCLEOTIDE SEQUENCE [LARGE SCALE GENOMIC DNA]</scope>
    <source>
        <strain evidence="4">cv. CM334</strain>
    </source>
</reference>
<dbReference type="InterPro" id="IPR002885">
    <property type="entry name" value="PPR_rpt"/>
</dbReference>
<evidence type="ECO:0000256" key="1">
    <source>
        <dbReference type="ARBA" id="ARBA00022737"/>
    </source>
</evidence>
<proteinExistence type="predicted"/>
<evidence type="ECO:0000256" key="2">
    <source>
        <dbReference type="PROSITE-ProRule" id="PRU00708"/>
    </source>
</evidence>
<keyword evidence="1" id="KW-0677">Repeat</keyword>
<dbReference type="GO" id="GO:0009451">
    <property type="term" value="P:RNA modification"/>
    <property type="evidence" value="ECO:0007669"/>
    <property type="project" value="InterPro"/>
</dbReference>